<comment type="caution">
    <text evidence="1">The sequence shown here is derived from an EMBL/GenBank/DDBJ whole genome shotgun (WGS) entry which is preliminary data.</text>
</comment>
<evidence type="ECO:0000313" key="1">
    <source>
        <dbReference type="EMBL" id="MBK3518734.1"/>
    </source>
</evidence>
<evidence type="ECO:0000313" key="2">
    <source>
        <dbReference type="Proteomes" id="UP000605676"/>
    </source>
</evidence>
<organism evidence="1 2">
    <name type="scientific">Carboxylicivirga marina</name>
    <dbReference type="NCBI Taxonomy" id="2800988"/>
    <lineage>
        <taxon>Bacteria</taxon>
        <taxon>Pseudomonadati</taxon>
        <taxon>Bacteroidota</taxon>
        <taxon>Bacteroidia</taxon>
        <taxon>Marinilabiliales</taxon>
        <taxon>Marinilabiliaceae</taxon>
        <taxon>Carboxylicivirga</taxon>
    </lineage>
</organism>
<name>A0ABS1HNJ8_9BACT</name>
<protein>
    <submittedName>
        <fullName evidence="1">Uncharacterized protein</fullName>
    </submittedName>
</protein>
<sequence>MRTQKDRDYAKKRKKLWDAFDWKYASTNALSKNHSLRCGCKWCAIERYQKWFRNKRNRIDAREALSNVNDLRIYEVNKEVKSFKL</sequence>
<dbReference type="Proteomes" id="UP000605676">
    <property type="component" value="Unassembled WGS sequence"/>
</dbReference>
<dbReference type="EMBL" id="JAENRR010000040">
    <property type="protein sequence ID" value="MBK3518734.1"/>
    <property type="molecule type" value="Genomic_DNA"/>
</dbReference>
<proteinExistence type="predicted"/>
<reference evidence="1 2" key="1">
    <citation type="submission" date="2021-01" db="EMBL/GenBank/DDBJ databases">
        <title>Carboxyliciviraga sp.nov., isolated from coastal sediments.</title>
        <authorList>
            <person name="Lu D."/>
            <person name="Zhang T."/>
        </authorList>
    </citation>
    <scope>NUCLEOTIDE SEQUENCE [LARGE SCALE GENOMIC DNA]</scope>
    <source>
        <strain evidence="1 2">N1Y132</strain>
    </source>
</reference>
<dbReference type="RefSeq" id="WP_200465960.1">
    <property type="nucleotide sequence ID" value="NZ_JAENRR010000040.1"/>
</dbReference>
<gene>
    <name evidence="1" type="ORF">JIV24_15410</name>
</gene>
<accession>A0ABS1HNJ8</accession>
<keyword evidence="2" id="KW-1185">Reference proteome</keyword>